<proteinExistence type="predicted"/>
<evidence type="ECO:0000313" key="3">
    <source>
        <dbReference type="Proteomes" id="UP000285326"/>
    </source>
</evidence>
<accession>A0A420JAJ1</accession>
<organism evidence="2 3">
    <name type="scientific">Golovinomyces cichoracearum</name>
    <dbReference type="NCBI Taxonomy" id="62708"/>
    <lineage>
        <taxon>Eukaryota</taxon>
        <taxon>Fungi</taxon>
        <taxon>Dikarya</taxon>
        <taxon>Ascomycota</taxon>
        <taxon>Pezizomycotina</taxon>
        <taxon>Leotiomycetes</taxon>
        <taxon>Erysiphales</taxon>
        <taxon>Erysiphaceae</taxon>
        <taxon>Golovinomyces</taxon>
    </lineage>
</organism>
<gene>
    <name evidence="2" type="ORF">GcM1_153002</name>
</gene>
<feature type="non-terminal residue" evidence="2">
    <location>
        <position position="84"/>
    </location>
</feature>
<comment type="caution">
    <text evidence="2">The sequence shown here is derived from an EMBL/GenBank/DDBJ whole genome shotgun (WGS) entry which is preliminary data.</text>
</comment>
<sequence>MAIGHREREYRQPPKHLDSSSARSNWINAWFNILSSCSCYPIAHFGCLPNITSSSSLRIPDYVTKRGCNMMYKVFFQSKFTDVK</sequence>
<feature type="compositionally biased region" description="Basic and acidic residues" evidence="1">
    <location>
        <begin position="1"/>
        <end position="18"/>
    </location>
</feature>
<feature type="region of interest" description="Disordered" evidence="1">
    <location>
        <begin position="1"/>
        <end position="20"/>
    </location>
</feature>
<dbReference type="EMBL" id="MCBS01015376">
    <property type="protein sequence ID" value="RKF83807.1"/>
    <property type="molecule type" value="Genomic_DNA"/>
</dbReference>
<reference evidence="2 3" key="1">
    <citation type="journal article" date="2018" name="BMC Genomics">
        <title>Comparative genome analyses reveal sequence features reflecting distinct modes of host-adaptation between dicot and monocot powdery mildew.</title>
        <authorList>
            <person name="Wu Y."/>
            <person name="Ma X."/>
            <person name="Pan Z."/>
            <person name="Kale S.D."/>
            <person name="Song Y."/>
            <person name="King H."/>
            <person name="Zhang Q."/>
            <person name="Presley C."/>
            <person name="Deng X."/>
            <person name="Wei C.I."/>
            <person name="Xiao S."/>
        </authorList>
    </citation>
    <scope>NUCLEOTIDE SEQUENCE [LARGE SCALE GENOMIC DNA]</scope>
    <source>
        <strain evidence="2">UMSG1</strain>
    </source>
</reference>
<dbReference type="AlphaFoldDB" id="A0A420JAJ1"/>
<dbReference type="Proteomes" id="UP000285326">
    <property type="component" value="Unassembled WGS sequence"/>
</dbReference>
<evidence type="ECO:0000313" key="2">
    <source>
        <dbReference type="EMBL" id="RKF83807.1"/>
    </source>
</evidence>
<evidence type="ECO:0000256" key="1">
    <source>
        <dbReference type="SAM" id="MobiDB-lite"/>
    </source>
</evidence>
<protein>
    <submittedName>
        <fullName evidence="2">Uncharacterized protein</fullName>
    </submittedName>
</protein>
<name>A0A420JAJ1_9PEZI</name>